<accession>A0A2G3DY75</accession>
<name>A0A2G3DY75_9FIRM</name>
<dbReference type="PANTHER" id="PTHR11487">
    <property type="entry name" value="THIOESTERASE"/>
    <property type="match status" value="1"/>
</dbReference>
<feature type="domain" description="Thioesterase" evidence="2">
    <location>
        <begin position="2"/>
        <end position="214"/>
    </location>
</feature>
<organism evidence="3 4">
    <name type="scientific">Pseudobutyrivibrio ruminis</name>
    <dbReference type="NCBI Taxonomy" id="46206"/>
    <lineage>
        <taxon>Bacteria</taxon>
        <taxon>Bacillati</taxon>
        <taxon>Bacillota</taxon>
        <taxon>Clostridia</taxon>
        <taxon>Lachnospirales</taxon>
        <taxon>Lachnospiraceae</taxon>
        <taxon>Pseudobutyrivibrio</taxon>
    </lineage>
</organism>
<evidence type="ECO:0000313" key="4">
    <source>
        <dbReference type="Proteomes" id="UP000225889"/>
    </source>
</evidence>
<sequence length="227" mass="26145">MKIFCLASAGAQASMYSDLKKAMGKAGEIIPIEYPGHGTRMSEPLIGSMKDLVGWCEEDIKKQLKDKAEPFMLLGHSMGSIICYQLENLFKSEGYNLKKVVLAACQAPNFWLDYIGNIEEMDNKEFLEYVASIGGVPEELLENEFFKEIYTDIIRNDFVLLKRYVPQINKVETPLVLINGNKDQLVGERWKYWQLYSQNETQYFQLDENHFVVKDTNEMRDILKSVS</sequence>
<comment type="similarity">
    <text evidence="1">Belongs to the thioesterase family.</text>
</comment>
<dbReference type="Pfam" id="PF00975">
    <property type="entry name" value="Thioesterase"/>
    <property type="match status" value="1"/>
</dbReference>
<comment type="caution">
    <text evidence="3">The sequence shown here is derived from an EMBL/GenBank/DDBJ whole genome shotgun (WGS) entry which is preliminary data.</text>
</comment>
<dbReference type="AlphaFoldDB" id="A0A2G3DY75"/>
<dbReference type="SUPFAM" id="SSF53474">
    <property type="entry name" value="alpha/beta-Hydrolases"/>
    <property type="match status" value="1"/>
</dbReference>
<evidence type="ECO:0000259" key="2">
    <source>
        <dbReference type="Pfam" id="PF00975"/>
    </source>
</evidence>
<reference evidence="3 4" key="2">
    <citation type="submission" date="2017-10" db="EMBL/GenBank/DDBJ databases">
        <authorList>
            <person name="Banno H."/>
            <person name="Chua N.-H."/>
        </authorList>
    </citation>
    <scope>NUCLEOTIDE SEQUENCE [LARGE SCALE GENOMIC DNA]</scope>
    <source>
        <strain evidence="3 4">JK626</strain>
    </source>
</reference>
<dbReference type="RefSeq" id="WP_099391557.1">
    <property type="nucleotide sequence ID" value="NZ_PDYF01000008.1"/>
</dbReference>
<dbReference type="PANTHER" id="PTHR11487:SF0">
    <property type="entry name" value="S-ACYL FATTY ACID SYNTHASE THIOESTERASE, MEDIUM CHAIN"/>
    <property type="match status" value="1"/>
</dbReference>
<evidence type="ECO:0000313" key="3">
    <source>
        <dbReference type="EMBL" id="PHU35833.1"/>
    </source>
</evidence>
<gene>
    <name evidence="3" type="ORF">CSX01_04280</name>
</gene>
<dbReference type="InterPro" id="IPR029058">
    <property type="entry name" value="AB_hydrolase_fold"/>
</dbReference>
<dbReference type="GO" id="GO:0008610">
    <property type="term" value="P:lipid biosynthetic process"/>
    <property type="evidence" value="ECO:0007669"/>
    <property type="project" value="TreeGrafter"/>
</dbReference>
<dbReference type="Gene3D" id="3.40.50.1820">
    <property type="entry name" value="alpha/beta hydrolase"/>
    <property type="match status" value="1"/>
</dbReference>
<dbReference type="InterPro" id="IPR012223">
    <property type="entry name" value="TEII"/>
</dbReference>
<dbReference type="EMBL" id="PDYF01000008">
    <property type="protein sequence ID" value="PHU35833.1"/>
    <property type="molecule type" value="Genomic_DNA"/>
</dbReference>
<proteinExistence type="inferred from homology"/>
<dbReference type="InterPro" id="IPR001031">
    <property type="entry name" value="Thioesterase"/>
</dbReference>
<reference evidence="3 4" key="1">
    <citation type="submission" date="2017-10" db="EMBL/GenBank/DDBJ databases">
        <title>Resolving the taxonomy of Roseburia spp., Eubacterium rectale and Agathobacter spp. through phylogenomic analysis.</title>
        <authorList>
            <person name="Sheridan P.O."/>
            <person name="Walker A.W."/>
            <person name="Duncan S.H."/>
            <person name="Scott K.P."/>
            <person name="Toole P.W.O."/>
            <person name="Luis P."/>
            <person name="Flint H.J."/>
        </authorList>
    </citation>
    <scope>NUCLEOTIDE SEQUENCE [LARGE SCALE GENOMIC DNA]</scope>
    <source>
        <strain evidence="3 4">JK626</strain>
    </source>
</reference>
<dbReference type="Proteomes" id="UP000225889">
    <property type="component" value="Unassembled WGS sequence"/>
</dbReference>
<evidence type="ECO:0000256" key="1">
    <source>
        <dbReference type="ARBA" id="ARBA00007169"/>
    </source>
</evidence>
<protein>
    <recommendedName>
        <fullName evidence="2">Thioesterase domain-containing protein</fullName>
    </recommendedName>
</protein>